<keyword evidence="8 13" id="KW-0238">DNA-binding</keyword>
<evidence type="ECO:0000256" key="5">
    <source>
        <dbReference type="ARBA" id="ARBA00022801"/>
    </source>
</evidence>
<dbReference type="InterPro" id="IPR047112">
    <property type="entry name" value="RecG/Mfd"/>
</dbReference>
<organism evidence="16 17">
    <name type="scientific">Syntrophotalea acetylenica</name>
    <name type="common">Pelobacter acetylenicus</name>
    <dbReference type="NCBI Taxonomy" id="29542"/>
    <lineage>
        <taxon>Bacteria</taxon>
        <taxon>Pseudomonadati</taxon>
        <taxon>Thermodesulfobacteriota</taxon>
        <taxon>Desulfuromonadia</taxon>
        <taxon>Desulfuromonadales</taxon>
        <taxon>Syntrophotaleaceae</taxon>
        <taxon>Syntrophotalea</taxon>
    </lineage>
</organism>
<dbReference type="Gene3D" id="3.30.2060.10">
    <property type="entry name" value="Penicillin-binding protein 1b domain"/>
    <property type="match status" value="1"/>
</dbReference>
<keyword evidence="5 13" id="KW-0378">Hydrolase</keyword>
<evidence type="ECO:0000256" key="11">
    <source>
        <dbReference type="ARBA" id="ARBA00061399"/>
    </source>
</evidence>
<dbReference type="OrthoDB" id="9804325at2"/>
<dbReference type="InterPro" id="IPR005118">
    <property type="entry name" value="TRCF_C"/>
</dbReference>
<gene>
    <name evidence="13" type="primary">mfd</name>
    <name evidence="16" type="ORF">A7E75_06855</name>
</gene>
<dbReference type="HAMAP" id="MF_00969">
    <property type="entry name" value="TRCF"/>
    <property type="match status" value="1"/>
</dbReference>
<dbReference type="Gene3D" id="3.90.1150.50">
    <property type="entry name" value="Transcription-repair-coupling factor, D7 domain"/>
    <property type="match status" value="1"/>
</dbReference>
<evidence type="ECO:0000256" key="10">
    <source>
        <dbReference type="ARBA" id="ARBA00061104"/>
    </source>
</evidence>
<dbReference type="SUPFAM" id="SSF141259">
    <property type="entry name" value="CarD-like"/>
    <property type="match status" value="1"/>
</dbReference>
<dbReference type="KEGG" id="pace:A6070_00800"/>
<dbReference type="GO" id="GO:0016787">
    <property type="term" value="F:hydrolase activity"/>
    <property type="evidence" value="ECO:0007669"/>
    <property type="project" value="UniProtKB-KW"/>
</dbReference>
<dbReference type="Gene3D" id="3.40.50.11180">
    <property type="match status" value="1"/>
</dbReference>
<dbReference type="InterPro" id="IPR001650">
    <property type="entry name" value="Helicase_C-like"/>
</dbReference>
<keyword evidence="4 13" id="KW-0227">DNA damage</keyword>
<dbReference type="AlphaFoldDB" id="A0A1L3GGG7"/>
<dbReference type="GO" id="GO:0003684">
    <property type="term" value="F:damaged DNA binding"/>
    <property type="evidence" value="ECO:0007669"/>
    <property type="project" value="InterPro"/>
</dbReference>
<evidence type="ECO:0000313" key="17">
    <source>
        <dbReference type="Proteomes" id="UP000182264"/>
    </source>
</evidence>
<dbReference type="STRING" id="29542.A6070_00800"/>
<dbReference type="Pfam" id="PF03461">
    <property type="entry name" value="TRCF"/>
    <property type="match status" value="1"/>
</dbReference>
<dbReference type="PANTHER" id="PTHR47964">
    <property type="entry name" value="ATP-DEPENDENT DNA HELICASE HOMOLOG RECG, CHLOROPLASTIC"/>
    <property type="match status" value="1"/>
</dbReference>
<dbReference type="Pfam" id="PF17757">
    <property type="entry name" value="UvrB_inter"/>
    <property type="match status" value="1"/>
</dbReference>
<dbReference type="InterPro" id="IPR036101">
    <property type="entry name" value="CarD-like/TRCF_RID_sf"/>
</dbReference>
<dbReference type="InterPro" id="IPR014001">
    <property type="entry name" value="Helicase_ATP-bd"/>
</dbReference>
<evidence type="ECO:0000256" key="1">
    <source>
        <dbReference type="ARBA" id="ARBA00004496"/>
    </source>
</evidence>
<comment type="function">
    <text evidence="13">Couples transcription and DNA repair by recognizing RNA polymerase (RNAP) stalled at DNA lesions. Mediates ATP-dependent release of RNAP and its truncated transcript from the DNA, and recruitment of nucleotide excision repair machinery to the damaged site.</text>
</comment>
<evidence type="ECO:0000256" key="4">
    <source>
        <dbReference type="ARBA" id="ARBA00022763"/>
    </source>
</evidence>
<dbReference type="InterPro" id="IPR004576">
    <property type="entry name" value="Mfd"/>
</dbReference>
<dbReference type="InterPro" id="IPR037235">
    <property type="entry name" value="TRCF-like_C_D7"/>
</dbReference>
<dbReference type="PROSITE" id="PS51194">
    <property type="entry name" value="HELICASE_CTER"/>
    <property type="match status" value="1"/>
</dbReference>
<dbReference type="GO" id="GO:0003678">
    <property type="term" value="F:DNA helicase activity"/>
    <property type="evidence" value="ECO:0007669"/>
    <property type="project" value="TreeGrafter"/>
</dbReference>
<dbReference type="FunFam" id="3.40.50.300:FF:000546">
    <property type="entry name" value="Transcription-repair-coupling factor"/>
    <property type="match status" value="1"/>
</dbReference>
<evidence type="ECO:0000259" key="15">
    <source>
        <dbReference type="PROSITE" id="PS51194"/>
    </source>
</evidence>
<dbReference type="InterPro" id="IPR003711">
    <property type="entry name" value="CarD-like/TRCF_RID"/>
</dbReference>
<keyword evidence="17" id="KW-1185">Reference proteome</keyword>
<dbReference type="EMBL" id="CP015518">
    <property type="protein sequence ID" value="APG24778.1"/>
    <property type="molecule type" value="Genomic_DNA"/>
</dbReference>
<protein>
    <recommendedName>
        <fullName evidence="12 13">Transcription-repair-coupling factor</fullName>
        <shortName evidence="13">TRCF</shortName>
        <ecNumber evidence="13">3.6.4.-</ecNumber>
    </recommendedName>
</protein>
<comment type="similarity">
    <text evidence="11 13">In the C-terminal section; belongs to the helicase family. RecG subfamily.</text>
</comment>
<dbReference type="PANTHER" id="PTHR47964:SF1">
    <property type="entry name" value="ATP-DEPENDENT DNA HELICASE HOMOLOG RECG, CHLOROPLASTIC"/>
    <property type="match status" value="1"/>
</dbReference>
<comment type="subcellular location">
    <subcellularLocation>
        <location evidence="1 13">Cytoplasm</location>
    </subcellularLocation>
</comment>
<dbReference type="GO" id="GO:0005524">
    <property type="term" value="F:ATP binding"/>
    <property type="evidence" value="ECO:0007669"/>
    <property type="project" value="UniProtKB-UniRule"/>
</dbReference>
<feature type="domain" description="Helicase C-terminal" evidence="15">
    <location>
        <begin position="820"/>
        <end position="976"/>
    </location>
</feature>
<evidence type="ECO:0000256" key="13">
    <source>
        <dbReference type="HAMAP-Rule" id="MF_00969"/>
    </source>
</evidence>
<dbReference type="GO" id="GO:0005737">
    <property type="term" value="C:cytoplasm"/>
    <property type="evidence" value="ECO:0007669"/>
    <property type="project" value="UniProtKB-SubCell"/>
</dbReference>
<dbReference type="InterPro" id="IPR027417">
    <property type="entry name" value="P-loop_NTPase"/>
</dbReference>
<keyword evidence="2 13" id="KW-0963">Cytoplasm</keyword>
<dbReference type="InterPro" id="IPR041471">
    <property type="entry name" value="UvrB_inter"/>
</dbReference>
<evidence type="ECO:0000259" key="14">
    <source>
        <dbReference type="PROSITE" id="PS51192"/>
    </source>
</evidence>
<dbReference type="NCBIfam" id="TIGR00580">
    <property type="entry name" value="mfd"/>
    <property type="match status" value="1"/>
</dbReference>
<dbReference type="SMART" id="SM00487">
    <property type="entry name" value="DEXDc"/>
    <property type="match status" value="1"/>
</dbReference>
<evidence type="ECO:0000256" key="2">
    <source>
        <dbReference type="ARBA" id="ARBA00022490"/>
    </source>
</evidence>
<dbReference type="Pfam" id="PF02559">
    <property type="entry name" value="CarD_TRCF_RID"/>
    <property type="match status" value="1"/>
</dbReference>
<keyword evidence="7 13" id="KW-0067">ATP-binding</keyword>
<dbReference type="Gene3D" id="3.40.50.300">
    <property type="entry name" value="P-loop containing nucleotide triphosphate hydrolases"/>
    <property type="match status" value="2"/>
</dbReference>
<evidence type="ECO:0000256" key="7">
    <source>
        <dbReference type="ARBA" id="ARBA00022840"/>
    </source>
</evidence>
<accession>A0A1L3GGG7</accession>
<sequence length="1161" mass="129305">MKPADLHMDRHPALEELSRALNDVPRAELLGMTGSSSAFVLARLLADSPEPLLILAASPEQATRMAADLGFYLGNPGQVVCLPHWEMRPYEALLPHPGVEAARLAALAVLADGRARALVLTVRSAMQRVMPRPILARLRGCLRENEHHPRETLLSRLADLGYHPVPLVEDPGTFSVRGDLLDLFPPASREPVRIEFFGDQIERMRPFDPISQRSRGEKIPALELLPAREMILAGEYLDNFARNLKQRADSLGLARPLREALLEEAREGLLGPGHSFLMPLCYNGLDSIFDYALPGGRLVCLDPSAIAQEKDHLDDEVREGEARLADRGELYLPGEALYLTGDEMDRRLRGMPRLDIPSMRLYHLEEAPVQLVFRTDGNADLRSRQQQDGGLAAQLADRILAWQQDAWRLLLVCHQQGQADRLRSLLAGRGLDLPLLPDVAVSALRPGHPVITLGDLSVGFRLPEERLAVVTEEEIFGQRTRRSGAAEARAKARLSSLAELREGDLVVHADHGIGRYQGLRHLCLQGAEGDFLHLEYAGKDRLYLPVERIEKIQKYVGVEGAAPRLDRMGGGAWEKARLKARAAVEELARELLQIYARREMHEGFRFSPPDAMFREFEAAFPYEETPDQLAAINEVLADMQAPRPMDRVICGDVGYGKTEVAIRAAYKAALDGKQVAVLVPTTILARQHGQTFAERLENAPVSVASLSRLNSAADQKQILARTADGKIDILIGTHRLLQRDVRFKNLGLLIVDEEQRFGVTHKERLKKLRAEVDLLTLTATPIPRTLHMSLLGLRDLSVIDTPPVDRQAIRTYVSRFDDDLIRQAILNELRRGGQVFFVHNRVQSIGAMAEFLQNLVPEAKIAVGHGQMTEKALETVMMDFIEGRTNVLVCSTIIENGLDIPRVNTIIVNRADCFGLAQLYQLRGRVGRSHVRAYAYLLIPGESALTHEARERLRVLTELTELGAGFRIASHDLELRGAGDLLGPKQSGQIAAIGFEMYAELLEDTIAELKGQQRENRIDPEIRLGLSAFFPEKYLPDPNQRLVFYKQLACAEDEASLYALADELRDRFGALPDPALLLLEVMKLRVMLKQLRILSADYDGHSLTLAFAEDTPVAPEKIIALLDRDARKYSFSPDFRLAVRLGRIPAEGALDEARKALHGLV</sequence>
<proteinExistence type="inferred from homology"/>
<dbReference type="EC" id="3.6.4.-" evidence="13"/>
<dbReference type="GO" id="GO:0006355">
    <property type="term" value="P:regulation of DNA-templated transcription"/>
    <property type="evidence" value="ECO:0007669"/>
    <property type="project" value="UniProtKB-UniRule"/>
</dbReference>
<keyword evidence="6" id="KW-0347">Helicase</keyword>
<evidence type="ECO:0000313" key="16">
    <source>
        <dbReference type="EMBL" id="APG24778.1"/>
    </source>
</evidence>
<feature type="domain" description="Helicase ATP-binding" evidence="14">
    <location>
        <begin position="638"/>
        <end position="799"/>
    </location>
</feature>
<dbReference type="SUPFAM" id="SSF52540">
    <property type="entry name" value="P-loop containing nucleoside triphosphate hydrolases"/>
    <property type="match status" value="4"/>
</dbReference>
<dbReference type="Pfam" id="PF00271">
    <property type="entry name" value="Helicase_C"/>
    <property type="match status" value="1"/>
</dbReference>
<dbReference type="SMART" id="SM01058">
    <property type="entry name" value="CarD_TRCF"/>
    <property type="match status" value="1"/>
</dbReference>
<reference evidence="16 17" key="1">
    <citation type="journal article" date="2017" name="Genome Announc.">
        <title>Complete Genome Sequences of Two Acetylene-Fermenting Pelobacter acetylenicus Strains.</title>
        <authorList>
            <person name="Sutton J.M."/>
            <person name="Baesman S.M."/>
            <person name="Fierst J.L."/>
            <person name="Poret-Peterson A.T."/>
            <person name="Oremland R.S."/>
            <person name="Dunlap D.S."/>
            <person name="Akob D.M."/>
        </authorList>
    </citation>
    <scope>NUCLEOTIDE SEQUENCE [LARGE SCALE GENOMIC DNA]</scope>
    <source>
        <strain evidence="16 17">DSM 3247</strain>
    </source>
</reference>
<evidence type="ECO:0000256" key="8">
    <source>
        <dbReference type="ARBA" id="ARBA00023125"/>
    </source>
</evidence>
<name>A0A1L3GGG7_SYNAC</name>
<dbReference type="Proteomes" id="UP000182264">
    <property type="component" value="Chromosome"/>
</dbReference>
<dbReference type="SMART" id="SM00490">
    <property type="entry name" value="HELICc"/>
    <property type="match status" value="1"/>
</dbReference>
<evidence type="ECO:0000256" key="6">
    <source>
        <dbReference type="ARBA" id="ARBA00022806"/>
    </source>
</evidence>
<dbReference type="InterPro" id="IPR011545">
    <property type="entry name" value="DEAD/DEAH_box_helicase_dom"/>
</dbReference>
<dbReference type="SUPFAM" id="SSF143517">
    <property type="entry name" value="TRCF domain-like"/>
    <property type="match status" value="1"/>
</dbReference>
<keyword evidence="9 13" id="KW-0234">DNA repair</keyword>
<dbReference type="Gene3D" id="2.40.10.170">
    <property type="match status" value="1"/>
</dbReference>
<keyword evidence="3 13" id="KW-0547">Nucleotide-binding</keyword>
<comment type="similarity">
    <text evidence="10 13">In the N-terminal section; belongs to the UvrB family.</text>
</comment>
<dbReference type="CDD" id="cd17991">
    <property type="entry name" value="DEXHc_TRCF"/>
    <property type="match status" value="1"/>
</dbReference>
<evidence type="ECO:0000256" key="12">
    <source>
        <dbReference type="ARBA" id="ARBA00070128"/>
    </source>
</evidence>
<dbReference type="RefSeq" id="WP_072286623.1">
    <property type="nucleotide sequence ID" value="NZ_CP015455.1"/>
</dbReference>
<dbReference type="SMART" id="SM00982">
    <property type="entry name" value="TRCF"/>
    <property type="match status" value="1"/>
</dbReference>
<dbReference type="GO" id="GO:0000716">
    <property type="term" value="P:transcription-coupled nucleotide-excision repair, DNA damage recognition"/>
    <property type="evidence" value="ECO:0007669"/>
    <property type="project" value="UniProtKB-UniRule"/>
</dbReference>
<dbReference type="PROSITE" id="PS51192">
    <property type="entry name" value="HELICASE_ATP_BIND_1"/>
    <property type="match status" value="1"/>
</dbReference>
<evidence type="ECO:0000256" key="3">
    <source>
        <dbReference type="ARBA" id="ARBA00022741"/>
    </source>
</evidence>
<evidence type="ECO:0000256" key="9">
    <source>
        <dbReference type="ARBA" id="ARBA00023204"/>
    </source>
</evidence>
<dbReference type="Pfam" id="PF00270">
    <property type="entry name" value="DEAD"/>
    <property type="match status" value="1"/>
</dbReference>